<dbReference type="Proteomes" id="UP000549911">
    <property type="component" value="Unassembled WGS sequence"/>
</dbReference>
<dbReference type="Pfam" id="PF02627">
    <property type="entry name" value="CMD"/>
    <property type="match status" value="1"/>
</dbReference>
<proteinExistence type="predicted"/>
<reference evidence="2 3" key="2">
    <citation type="submission" date="2020-08" db="EMBL/GenBank/DDBJ databases">
        <title>The Agave Microbiome: Exploring the role of microbial communities in plant adaptations to desert environments.</title>
        <authorList>
            <person name="Partida-Martinez L.P."/>
        </authorList>
    </citation>
    <scope>NUCLEOTIDE SEQUENCE [LARGE SCALE GENOMIC DNA]</scope>
    <source>
        <strain evidence="2 3">AT2.17</strain>
    </source>
</reference>
<keyword evidence="3" id="KW-1185">Reference proteome</keyword>
<dbReference type="RefSeq" id="WP_218858149.1">
    <property type="nucleotide sequence ID" value="NZ_JACCBW010000001.1"/>
</dbReference>
<dbReference type="InterPro" id="IPR029032">
    <property type="entry name" value="AhpD-like"/>
</dbReference>
<comment type="caution">
    <text evidence="2">The sequence shown here is derived from an EMBL/GenBank/DDBJ whole genome shotgun (WGS) entry which is preliminary data.</text>
</comment>
<reference evidence="2 3" key="1">
    <citation type="submission" date="2020-07" db="EMBL/GenBank/DDBJ databases">
        <authorList>
            <person name="Partida-Martinez L."/>
            <person name="Huntemann M."/>
            <person name="Clum A."/>
            <person name="Wang J."/>
            <person name="Palaniappan K."/>
            <person name="Ritter S."/>
            <person name="Chen I.-M."/>
            <person name="Stamatis D."/>
            <person name="Reddy T."/>
            <person name="O'Malley R."/>
            <person name="Daum C."/>
            <person name="Shapiro N."/>
            <person name="Ivanova N."/>
            <person name="Kyrpides N."/>
            <person name="Woyke T."/>
        </authorList>
    </citation>
    <scope>NUCLEOTIDE SEQUENCE [LARGE SCALE GENOMIC DNA]</scope>
    <source>
        <strain evidence="2 3">AT2.17</strain>
    </source>
</reference>
<sequence>MARIQQAPQEKYEPMFGAHASFRTTIYANRPEIAEKFIELGQRLRDACTLSPRLVELVRLRIAFHNQCRSCMAVRYSYAADDGVTEDLVCSLEKPQEAPDLTDAERSAIAYADLMATDHLRVSDETFDDLRQHFTDPEIMELCFNVAYFVGFGRMAMSLDMVDDLDEGYRAEGRVTPWGQDSVMEVAGWAAPPANG</sequence>
<dbReference type="PANTHER" id="PTHR34846:SF10">
    <property type="entry name" value="CYTOPLASMIC PROTEIN"/>
    <property type="match status" value="1"/>
</dbReference>
<dbReference type="AlphaFoldDB" id="A0A7Y9H0S3"/>
<accession>A0A7Y9H0S3</accession>
<keyword evidence="2" id="KW-0575">Peroxidase</keyword>
<evidence type="ECO:0000313" key="2">
    <source>
        <dbReference type="EMBL" id="NYE35813.1"/>
    </source>
</evidence>
<dbReference type="SUPFAM" id="SSF69118">
    <property type="entry name" value="AhpD-like"/>
    <property type="match status" value="1"/>
</dbReference>
<name>A0A7Y9H0S3_9ACTN</name>
<evidence type="ECO:0000259" key="1">
    <source>
        <dbReference type="Pfam" id="PF02627"/>
    </source>
</evidence>
<dbReference type="GO" id="GO:0051920">
    <property type="term" value="F:peroxiredoxin activity"/>
    <property type="evidence" value="ECO:0007669"/>
    <property type="project" value="InterPro"/>
</dbReference>
<gene>
    <name evidence="2" type="ORF">F4692_000917</name>
</gene>
<dbReference type="EMBL" id="JACCBW010000001">
    <property type="protein sequence ID" value="NYE35813.1"/>
    <property type="molecule type" value="Genomic_DNA"/>
</dbReference>
<dbReference type="Gene3D" id="1.20.1290.10">
    <property type="entry name" value="AhpD-like"/>
    <property type="match status" value="1"/>
</dbReference>
<keyword evidence="2" id="KW-0560">Oxidoreductase</keyword>
<dbReference type="PANTHER" id="PTHR34846">
    <property type="entry name" value="4-CARBOXYMUCONOLACTONE DECARBOXYLASE FAMILY PROTEIN (AFU_ORTHOLOGUE AFUA_6G11590)"/>
    <property type="match status" value="1"/>
</dbReference>
<dbReference type="InterPro" id="IPR003779">
    <property type="entry name" value="CMD-like"/>
</dbReference>
<evidence type="ECO:0000313" key="3">
    <source>
        <dbReference type="Proteomes" id="UP000549911"/>
    </source>
</evidence>
<protein>
    <submittedName>
        <fullName evidence="2">AhpD family alkylhydroperoxidase</fullName>
    </submittedName>
</protein>
<feature type="domain" description="Carboxymuconolactone decarboxylase-like" evidence="1">
    <location>
        <begin position="31"/>
        <end position="113"/>
    </location>
</feature>
<organism evidence="2 3">
    <name type="scientific">Nocardioides cavernae</name>
    <dbReference type="NCBI Taxonomy" id="1921566"/>
    <lineage>
        <taxon>Bacteria</taxon>
        <taxon>Bacillati</taxon>
        <taxon>Actinomycetota</taxon>
        <taxon>Actinomycetes</taxon>
        <taxon>Propionibacteriales</taxon>
        <taxon>Nocardioidaceae</taxon>
        <taxon>Nocardioides</taxon>
    </lineage>
</organism>